<feature type="transmembrane region" description="Helical" evidence="6">
    <location>
        <begin position="100"/>
        <end position="123"/>
    </location>
</feature>
<proteinExistence type="predicted"/>
<gene>
    <name evidence="8" type="ORF">BDU57DRAFT_360129</name>
</gene>
<keyword evidence="3 6" id="KW-1133">Transmembrane helix</keyword>
<feature type="transmembrane region" description="Helical" evidence="6">
    <location>
        <begin position="363"/>
        <end position="383"/>
    </location>
</feature>
<dbReference type="GO" id="GO:0007166">
    <property type="term" value="P:cell surface receptor signaling pathway"/>
    <property type="evidence" value="ECO:0007669"/>
    <property type="project" value="InterPro"/>
</dbReference>
<dbReference type="Proteomes" id="UP000800096">
    <property type="component" value="Unassembled WGS sequence"/>
</dbReference>
<keyword evidence="2 6" id="KW-0812">Transmembrane</keyword>
<dbReference type="PROSITE" id="PS50261">
    <property type="entry name" value="G_PROTEIN_RECEP_F2_4"/>
    <property type="match status" value="1"/>
</dbReference>
<dbReference type="InterPro" id="IPR053247">
    <property type="entry name" value="GPCR_GPR1/git3-like"/>
</dbReference>
<dbReference type="EMBL" id="ML979140">
    <property type="protein sequence ID" value="KAF1912316.1"/>
    <property type="molecule type" value="Genomic_DNA"/>
</dbReference>
<dbReference type="Gene3D" id="1.20.1070.10">
    <property type="entry name" value="Rhodopsin 7-helix transmembrane proteins"/>
    <property type="match status" value="1"/>
</dbReference>
<dbReference type="PANTHER" id="PTHR42058">
    <property type="entry name" value="G_PROTEIN_RECEP_F2_4 DOMAIN-CONTAINING PROTEIN"/>
    <property type="match status" value="1"/>
</dbReference>
<name>A0A6A5QC10_AMPQU</name>
<evidence type="ECO:0000256" key="3">
    <source>
        <dbReference type="ARBA" id="ARBA00022989"/>
    </source>
</evidence>
<dbReference type="AlphaFoldDB" id="A0A6A5QC10"/>
<feature type="domain" description="G-protein coupled receptors family 2 profile 2" evidence="7">
    <location>
        <begin position="63"/>
        <end position="254"/>
    </location>
</feature>
<keyword evidence="4 6" id="KW-0472">Membrane</keyword>
<sequence>MFNTTLLASPLRGLCPAPFFDASNFDLGGFVDGRFCAPVGTIKKDLLCCLPCPMTDYLYPQNFNTYYRIAEALNVVGLILLVFLLVSFVLLPAEKTRRHYLSYCLIIAAIFMALGFVIPLGASPEQCYNEITPNDMYSSRACALSGSFLISGGLSIAVWIFIRALSMHLQICWDVTPGKKFFYWAQGLGWSVAATFFTITITITGVSFRFGDVCHVNPTNSMGDFWGPLLAIAGAAMIVQVATFAYCIKVYLQKAFSNERVETQSSAGLPSYTTSMQTRSARAVYRRVRKVLWLQWRGITIVVFILVDVIFFSVVFIWLNSLTSHAKDSVEELMPFLLCLTQSPTDPEPCFELGQNLAVNQPTVIAILMMLSIAGIQVFALLARGSMFSGWVEFIRNRFSKNREFFSLDAKNLAELSRDYELKNVDEIAISSPGNTLSPPLDKGEYDHFRTDTPHHFTKEMQREYVSPTLSFSTLRPPSRSVTQVGWDSRSTHARGGLGLHPPEFDSQH</sequence>
<evidence type="ECO:0000256" key="4">
    <source>
        <dbReference type="ARBA" id="ARBA00023136"/>
    </source>
</evidence>
<feature type="transmembrane region" description="Helical" evidence="6">
    <location>
        <begin position="143"/>
        <end position="162"/>
    </location>
</feature>
<protein>
    <recommendedName>
        <fullName evidence="7">G-protein coupled receptors family 2 profile 2 domain-containing protein</fullName>
    </recommendedName>
</protein>
<keyword evidence="9" id="KW-1185">Reference proteome</keyword>
<feature type="region of interest" description="Disordered" evidence="5">
    <location>
        <begin position="471"/>
        <end position="509"/>
    </location>
</feature>
<dbReference type="OrthoDB" id="26203at2759"/>
<evidence type="ECO:0000256" key="5">
    <source>
        <dbReference type="SAM" id="MobiDB-lite"/>
    </source>
</evidence>
<evidence type="ECO:0000313" key="8">
    <source>
        <dbReference type="EMBL" id="KAF1912316.1"/>
    </source>
</evidence>
<reference evidence="8" key="1">
    <citation type="journal article" date="2020" name="Stud. Mycol.">
        <title>101 Dothideomycetes genomes: a test case for predicting lifestyles and emergence of pathogens.</title>
        <authorList>
            <person name="Haridas S."/>
            <person name="Albert R."/>
            <person name="Binder M."/>
            <person name="Bloem J."/>
            <person name="Labutti K."/>
            <person name="Salamov A."/>
            <person name="Andreopoulos B."/>
            <person name="Baker S."/>
            <person name="Barry K."/>
            <person name="Bills G."/>
            <person name="Bluhm B."/>
            <person name="Cannon C."/>
            <person name="Castanera R."/>
            <person name="Culley D."/>
            <person name="Daum C."/>
            <person name="Ezra D."/>
            <person name="Gonzalez J."/>
            <person name="Henrissat B."/>
            <person name="Kuo A."/>
            <person name="Liang C."/>
            <person name="Lipzen A."/>
            <person name="Lutzoni F."/>
            <person name="Magnuson J."/>
            <person name="Mondo S."/>
            <person name="Nolan M."/>
            <person name="Ohm R."/>
            <person name="Pangilinan J."/>
            <person name="Park H.-J."/>
            <person name="Ramirez L."/>
            <person name="Alfaro M."/>
            <person name="Sun H."/>
            <person name="Tritt A."/>
            <person name="Yoshinaga Y."/>
            <person name="Zwiers L.-H."/>
            <person name="Turgeon B."/>
            <person name="Goodwin S."/>
            <person name="Spatafora J."/>
            <person name="Crous P."/>
            <person name="Grigoriev I."/>
        </authorList>
    </citation>
    <scope>NUCLEOTIDE SEQUENCE</scope>
    <source>
        <strain evidence="8">HMLAC05119</strain>
    </source>
</reference>
<dbReference type="GO" id="GO:0004888">
    <property type="term" value="F:transmembrane signaling receptor activity"/>
    <property type="evidence" value="ECO:0007669"/>
    <property type="project" value="InterPro"/>
</dbReference>
<evidence type="ECO:0000256" key="1">
    <source>
        <dbReference type="ARBA" id="ARBA00004141"/>
    </source>
</evidence>
<feature type="compositionally biased region" description="Polar residues" evidence="5">
    <location>
        <begin position="471"/>
        <end position="486"/>
    </location>
</feature>
<evidence type="ECO:0000256" key="6">
    <source>
        <dbReference type="SAM" id="Phobius"/>
    </source>
</evidence>
<evidence type="ECO:0000259" key="7">
    <source>
        <dbReference type="PROSITE" id="PS50261"/>
    </source>
</evidence>
<evidence type="ECO:0000256" key="2">
    <source>
        <dbReference type="ARBA" id="ARBA00022692"/>
    </source>
</evidence>
<feature type="transmembrane region" description="Helical" evidence="6">
    <location>
        <begin position="72"/>
        <end position="93"/>
    </location>
</feature>
<dbReference type="GO" id="GO:0016020">
    <property type="term" value="C:membrane"/>
    <property type="evidence" value="ECO:0007669"/>
    <property type="project" value="UniProtKB-SubCell"/>
</dbReference>
<evidence type="ECO:0000313" key="9">
    <source>
        <dbReference type="Proteomes" id="UP000800096"/>
    </source>
</evidence>
<dbReference type="InterPro" id="IPR017981">
    <property type="entry name" value="GPCR_2-like_7TM"/>
</dbReference>
<feature type="transmembrane region" description="Helical" evidence="6">
    <location>
        <begin position="296"/>
        <end position="319"/>
    </location>
</feature>
<feature type="transmembrane region" description="Helical" evidence="6">
    <location>
        <begin position="182"/>
        <end position="205"/>
    </location>
</feature>
<accession>A0A6A5QC10</accession>
<dbReference type="PANTHER" id="PTHR42058:SF1">
    <property type="entry name" value="G-PROTEIN COUPLED RECEPTORS FAMILY 2 PROFILE 2 DOMAIN-CONTAINING PROTEIN"/>
    <property type="match status" value="1"/>
</dbReference>
<comment type="subcellular location">
    <subcellularLocation>
        <location evidence="1">Membrane</location>
        <topology evidence="1">Multi-pass membrane protein</topology>
    </subcellularLocation>
</comment>
<organism evidence="8 9">
    <name type="scientific">Ampelomyces quisqualis</name>
    <name type="common">Powdery mildew agent</name>
    <dbReference type="NCBI Taxonomy" id="50730"/>
    <lineage>
        <taxon>Eukaryota</taxon>
        <taxon>Fungi</taxon>
        <taxon>Dikarya</taxon>
        <taxon>Ascomycota</taxon>
        <taxon>Pezizomycotina</taxon>
        <taxon>Dothideomycetes</taxon>
        <taxon>Pleosporomycetidae</taxon>
        <taxon>Pleosporales</taxon>
        <taxon>Pleosporineae</taxon>
        <taxon>Phaeosphaeriaceae</taxon>
        <taxon>Ampelomyces</taxon>
    </lineage>
</organism>
<feature type="transmembrane region" description="Helical" evidence="6">
    <location>
        <begin position="225"/>
        <end position="248"/>
    </location>
</feature>